<name>A0ABS8T485_DATST</name>
<dbReference type="EMBL" id="JACEIK010001096">
    <property type="protein sequence ID" value="MCD7465928.1"/>
    <property type="molecule type" value="Genomic_DNA"/>
</dbReference>
<reference evidence="1 2" key="1">
    <citation type="journal article" date="2021" name="BMC Genomics">
        <title>Datura genome reveals duplications of psychoactive alkaloid biosynthetic genes and high mutation rate following tissue culture.</title>
        <authorList>
            <person name="Rajewski A."/>
            <person name="Carter-House D."/>
            <person name="Stajich J."/>
            <person name="Litt A."/>
        </authorList>
    </citation>
    <scope>NUCLEOTIDE SEQUENCE [LARGE SCALE GENOMIC DNA]</scope>
    <source>
        <strain evidence="1">AR-01</strain>
    </source>
</reference>
<protein>
    <submittedName>
        <fullName evidence="1">Uncharacterized protein</fullName>
    </submittedName>
</protein>
<dbReference type="Proteomes" id="UP000823775">
    <property type="component" value="Unassembled WGS sequence"/>
</dbReference>
<sequence>EDENDYEGDHNLEKQFNSAAHVENLELVPWLLECMSTLALEGWRFPPSSWKFLKLNTKLGELDFPGICSFLQSSSDLETLVIDWYSHDRR</sequence>
<feature type="non-terminal residue" evidence="1">
    <location>
        <position position="1"/>
    </location>
</feature>
<feature type="non-terminal residue" evidence="1">
    <location>
        <position position="90"/>
    </location>
</feature>
<organism evidence="1 2">
    <name type="scientific">Datura stramonium</name>
    <name type="common">Jimsonweed</name>
    <name type="synonym">Common thornapple</name>
    <dbReference type="NCBI Taxonomy" id="4076"/>
    <lineage>
        <taxon>Eukaryota</taxon>
        <taxon>Viridiplantae</taxon>
        <taxon>Streptophyta</taxon>
        <taxon>Embryophyta</taxon>
        <taxon>Tracheophyta</taxon>
        <taxon>Spermatophyta</taxon>
        <taxon>Magnoliopsida</taxon>
        <taxon>eudicotyledons</taxon>
        <taxon>Gunneridae</taxon>
        <taxon>Pentapetalae</taxon>
        <taxon>asterids</taxon>
        <taxon>lamiids</taxon>
        <taxon>Solanales</taxon>
        <taxon>Solanaceae</taxon>
        <taxon>Solanoideae</taxon>
        <taxon>Datureae</taxon>
        <taxon>Datura</taxon>
    </lineage>
</organism>
<accession>A0ABS8T485</accession>
<proteinExistence type="predicted"/>
<evidence type="ECO:0000313" key="2">
    <source>
        <dbReference type="Proteomes" id="UP000823775"/>
    </source>
</evidence>
<comment type="caution">
    <text evidence="1">The sequence shown here is derived from an EMBL/GenBank/DDBJ whole genome shotgun (WGS) entry which is preliminary data.</text>
</comment>
<evidence type="ECO:0000313" key="1">
    <source>
        <dbReference type="EMBL" id="MCD7465928.1"/>
    </source>
</evidence>
<keyword evidence="2" id="KW-1185">Reference proteome</keyword>
<gene>
    <name evidence="1" type="ORF">HAX54_002143</name>
</gene>